<evidence type="ECO:0000313" key="2">
    <source>
        <dbReference type="Proteomes" id="UP000485058"/>
    </source>
</evidence>
<feature type="non-terminal residue" evidence="1">
    <location>
        <position position="1"/>
    </location>
</feature>
<dbReference type="EMBL" id="BLLF01001202">
    <property type="protein sequence ID" value="GFH17798.1"/>
    <property type="molecule type" value="Genomic_DNA"/>
</dbReference>
<dbReference type="Proteomes" id="UP000485058">
    <property type="component" value="Unassembled WGS sequence"/>
</dbReference>
<comment type="caution">
    <text evidence="1">The sequence shown here is derived from an EMBL/GenBank/DDBJ whole genome shotgun (WGS) entry which is preliminary data.</text>
</comment>
<accession>A0A699ZG50</accession>
<name>A0A699ZG50_HAELA</name>
<reference evidence="1 2" key="1">
    <citation type="submission" date="2020-02" db="EMBL/GenBank/DDBJ databases">
        <title>Draft genome sequence of Haematococcus lacustris strain NIES-144.</title>
        <authorList>
            <person name="Morimoto D."/>
            <person name="Nakagawa S."/>
            <person name="Yoshida T."/>
            <person name="Sawayama S."/>
        </authorList>
    </citation>
    <scope>NUCLEOTIDE SEQUENCE [LARGE SCALE GENOMIC DNA]</scope>
    <source>
        <strain evidence="1 2">NIES-144</strain>
    </source>
</reference>
<sequence>VLASIERLMPAADSVGVLVAQPQMVLDMEQAGMGSAIDVEGYAR</sequence>
<organism evidence="1 2">
    <name type="scientific">Haematococcus lacustris</name>
    <name type="common">Green alga</name>
    <name type="synonym">Haematococcus pluvialis</name>
    <dbReference type="NCBI Taxonomy" id="44745"/>
    <lineage>
        <taxon>Eukaryota</taxon>
        <taxon>Viridiplantae</taxon>
        <taxon>Chlorophyta</taxon>
        <taxon>core chlorophytes</taxon>
        <taxon>Chlorophyceae</taxon>
        <taxon>CS clade</taxon>
        <taxon>Chlamydomonadales</taxon>
        <taxon>Haematococcaceae</taxon>
        <taxon>Haematococcus</taxon>
    </lineage>
</organism>
<gene>
    <name evidence="1" type="ORF">HaLaN_14502</name>
</gene>
<evidence type="ECO:0000313" key="1">
    <source>
        <dbReference type="EMBL" id="GFH17798.1"/>
    </source>
</evidence>
<proteinExistence type="predicted"/>
<keyword evidence="2" id="KW-1185">Reference proteome</keyword>
<protein>
    <submittedName>
        <fullName evidence="1">Uncharacterized protein</fullName>
    </submittedName>
</protein>
<dbReference type="AlphaFoldDB" id="A0A699ZG50"/>